<evidence type="ECO:0000256" key="1">
    <source>
        <dbReference type="SAM" id="Phobius"/>
    </source>
</evidence>
<evidence type="ECO:0000313" key="3">
    <source>
        <dbReference type="Proteomes" id="UP000622687"/>
    </source>
</evidence>
<sequence length="195" mass="22511">MRVEDYFDGVDNINKRTLHYIINLKIHKYSDIFDNLDDSPLKLRSINKNIQSYLKDSFANIPSKNSTGISFHITGEKKNKVMEESIMHALQRCCLRRLKFKRSELKSSNIDTVIYVLTSVLLLSVGFDLETVFIKKSVLLSTVLEGVNIGGWIFLWEAISMLLFKSKDINSEIQEIHRILSSNVSFTYEFITGKH</sequence>
<comment type="caution">
    <text evidence="2">The sequence shown here is derived from an EMBL/GenBank/DDBJ whole genome shotgun (WGS) entry which is preliminary data.</text>
</comment>
<accession>A0A934I2J3</accession>
<keyword evidence="3" id="KW-1185">Reference proteome</keyword>
<feature type="transmembrane region" description="Helical" evidence="1">
    <location>
        <begin position="109"/>
        <end position="127"/>
    </location>
</feature>
<keyword evidence="1" id="KW-1133">Transmembrane helix</keyword>
<reference evidence="2" key="1">
    <citation type="submission" date="2020-12" db="EMBL/GenBank/DDBJ databases">
        <title>Clostridium thailandense sp. nov., a novel acetogenic bacterium isolated from peat land soil in Thailand.</title>
        <authorList>
            <person name="Chaikitkaew S."/>
            <person name="Birkeland N.K."/>
        </authorList>
    </citation>
    <scope>NUCLEOTIDE SEQUENCE</scope>
    <source>
        <strain evidence="2">DSM 17425</strain>
    </source>
</reference>
<keyword evidence="1" id="KW-0812">Transmembrane</keyword>
<keyword evidence="1" id="KW-0472">Membrane</keyword>
<organism evidence="2 3">
    <name type="scientific">Clostridium aciditolerans</name>
    <dbReference type="NCBI Taxonomy" id="339861"/>
    <lineage>
        <taxon>Bacteria</taxon>
        <taxon>Bacillati</taxon>
        <taxon>Bacillota</taxon>
        <taxon>Clostridia</taxon>
        <taxon>Eubacteriales</taxon>
        <taxon>Clostridiaceae</taxon>
        <taxon>Clostridium</taxon>
    </lineage>
</organism>
<dbReference type="RefSeq" id="WP_211144294.1">
    <property type="nucleotide sequence ID" value="NZ_JAEEGB010000035.1"/>
</dbReference>
<feature type="transmembrane region" description="Helical" evidence="1">
    <location>
        <begin position="147"/>
        <end position="164"/>
    </location>
</feature>
<dbReference type="AlphaFoldDB" id="A0A934I2J3"/>
<name>A0A934I2J3_9CLOT</name>
<evidence type="ECO:0000313" key="2">
    <source>
        <dbReference type="EMBL" id="MBI6874922.1"/>
    </source>
</evidence>
<proteinExistence type="predicted"/>
<protein>
    <submittedName>
        <fullName evidence="2">Uncharacterized protein</fullName>
    </submittedName>
</protein>
<dbReference type="Proteomes" id="UP000622687">
    <property type="component" value="Unassembled WGS sequence"/>
</dbReference>
<dbReference type="EMBL" id="JAEEGB010000035">
    <property type="protein sequence ID" value="MBI6874922.1"/>
    <property type="molecule type" value="Genomic_DNA"/>
</dbReference>
<gene>
    <name evidence="2" type="ORF">I6U51_19825</name>
</gene>